<dbReference type="EMBL" id="JBEPEK010000519">
    <property type="protein sequence ID" value="MER7185999.1"/>
    <property type="molecule type" value="Genomic_DNA"/>
</dbReference>
<dbReference type="RefSeq" id="WP_350789336.1">
    <property type="nucleotide sequence ID" value="NZ_JBEPEK010000519.1"/>
</dbReference>
<accession>A0ABV1XAH3</accession>
<comment type="caution">
    <text evidence="1">The sequence shown here is derived from an EMBL/GenBank/DDBJ whole genome shotgun (WGS) entry which is preliminary data.</text>
</comment>
<reference evidence="1 2" key="1">
    <citation type="submission" date="2024-06" db="EMBL/GenBank/DDBJ databases">
        <title>The Natural Products Discovery Center: Release of the First 8490 Sequenced Strains for Exploring Actinobacteria Biosynthetic Diversity.</title>
        <authorList>
            <person name="Kalkreuter E."/>
            <person name="Kautsar S.A."/>
            <person name="Yang D."/>
            <person name="Bader C.D."/>
            <person name="Teijaro C.N."/>
            <person name="Fluegel L."/>
            <person name="Davis C.M."/>
            <person name="Simpson J.R."/>
            <person name="Lauterbach L."/>
            <person name="Steele A.D."/>
            <person name="Gui C."/>
            <person name="Meng S."/>
            <person name="Li G."/>
            <person name="Viehrig K."/>
            <person name="Ye F."/>
            <person name="Su P."/>
            <person name="Kiefer A.F."/>
            <person name="Nichols A."/>
            <person name="Cepeda A.J."/>
            <person name="Yan W."/>
            <person name="Fan B."/>
            <person name="Jiang Y."/>
            <person name="Adhikari A."/>
            <person name="Zheng C.-J."/>
            <person name="Schuster L."/>
            <person name="Cowan T.M."/>
            <person name="Smanski M.J."/>
            <person name="Chevrette M.G."/>
            <person name="De Carvalho L.P.S."/>
            <person name="Shen B."/>
        </authorList>
    </citation>
    <scope>NUCLEOTIDE SEQUENCE [LARGE SCALE GENOMIC DNA]</scope>
    <source>
        <strain evidence="1 2">NPDC000234</strain>
    </source>
</reference>
<proteinExistence type="predicted"/>
<evidence type="ECO:0000313" key="2">
    <source>
        <dbReference type="Proteomes" id="UP001474181"/>
    </source>
</evidence>
<organism evidence="1 2">
    <name type="scientific">Streptomyces hyaluromycini</name>
    <dbReference type="NCBI Taxonomy" id="1377993"/>
    <lineage>
        <taxon>Bacteria</taxon>
        <taxon>Bacillati</taxon>
        <taxon>Actinomycetota</taxon>
        <taxon>Actinomycetes</taxon>
        <taxon>Kitasatosporales</taxon>
        <taxon>Streptomycetaceae</taxon>
        <taxon>Streptomyces</taxon>
    </lineage>
</organism>
<keyword evidence="2" id="KW-1185">Reference proteome</keyword>
<sequence>PPAAADTWANRLHGLLGTAGVPAGLGAVHIWQADTVLPLLAWPADTAVAADLHRAAARGAPAGRDTWRPVLGPLLLRLHDAAYGRASAYAEGHAGARDYALANGYAVAEADAYGHEYARLSTEANARAFAEAHAEALGPALAAAYAADDAEAYAATFPEAHLKAVVRATAAVHETPQAQLLADGLLTALGAARP</sequence>
<dbReference type="Proteomes" id="UP001474181">
    <property type="component" value="Unassembled WGS sequence"/>
</dbReference>
<gene>
    <name evidence="1" type="ORF">ABT404_42185</name>
</gene>
<evidence type="ECO:0000313" key="1">
    <source>
        <dbReference type="EMBL" id="MER7185999.1"/>
    </source>
</evidence>
<protein>
    <recommendedName>
        <fullName evidence="3">SpcZ</fullName>
    </recommendedName>
</protein>
<name>A0ABV1XAH3_9ACTN</name>
<feature type="non-terminal residue" evidence="1">
    <location>
        <position position="1"/>
    </location>
</feature>
<evidence type="ECO:0008006" key="3">
    <source>
        <dbReference type="Google" id="ProtNLM"/>
    </source>
</evidence>